<evidence type="ECO:0000313" key="2">
    <source>
        <dbReference type="EMBL" id="PIL27024.1"/>
    </source>
</evidence>
<proteinExistence type="predicted"/>
<keyword evidence="3" id="KW-1185">Reference proteome</keyword>
<evidence type="ECO:0000259" key="1">
    <source>
        <dbReference type="Pfam" id="PF17667"/>
    </source>
</evidence>
<feature type="domain" description="Fungal-type protein kinase" evidence="1">
    <location>
        <begin position="138"/>
        <end position="364"/>
    </location>
</feature>
<name>A0A2G8RZV7_9APHY</name>
<comment type="caution">
    <text evidence="2">The sequence shown here is derived from an EMBL/GenBank/DDBJ whole genome shotgun (WGS) entry which is preliminary data.</text>
</comment>
<reference evidence="2 3" key="1">
    <citation type="journal article" date="2015" name="Sci. Rep.">
        <title>Chromosome-level genome map provides insights into diverse defense mechanisms in the medicinal fungus Ganoderma sinense.</title>
        <authorList>
            <person name="Zhu Y."/>
            <person name="Xu J."/>
            <person name="Sun C."/>
            <person name="Zhou S."/>
            <person name="Xu H."/>
            <person name="Nelson D.R."/>
            <person name="Qian J."/>
            <person name="Song J."/>
            <person name="Luo H."/>
            <person name="Xiang L."/>
            <person name="Li Y."/>
            <person name="Xu Z."/>
            <person name="Ji A."/>
            <person name="Wang L."/>
            <person name="Lu S."/>
            <person name="Hayward A."/>
            <person name="Sun W."/>
            <person name="Li X."/>
            <person name="Schwartz D.C."/>
            <person name="Wang Y."/>
            <person name="Chen S."/>
        </authorList>
    </citation>
    <scope>NUCLEOTIDE SEQUENCE [LARGE SCALE GENOMIC DNA]</scope>
    <source>
        <strain evidence="2 3">ZZ0214-1</strain>
    </source>
</reference>
<dbReference type="EMBL" id="AYKW01000034">
    <property type="protein sequence ID" value="PIL27024.1"/>
    <property type="molecule type" value="Genomic_DNA"/>
</dbReference>
<dbReference type="InterPro" id="IPR040976">
    <property type="entry name" value="Pkinase_fungal"/>
</dbReference>
<dbReference type="STRING" id="1077348.A0A2G8RZV7"/>
<dbReference type="Pfam" id="PF17667">
    <property type="entry name" value="Pkinase_fungal"/>
    <property type="match status" value="1"/>
</dbReference>
<dbReference type="AlphaFoldDB" id="A0A2G8RZV7"/>
<evidence type="ECO:0000313" key="3">
    <source>
        <dbReference type="Proteomes" id="UP000230002"/>
    </source>
</evidence>
<dbReference type="Proteomes" id="UP000230002">
    <property type="component" value="Unassembled WGS sequence"/>
</dbReference>
<sequence length="384" mass="43842">MDDSAVQLDHDTFFQAFFSPPHTNFREKRVSLRLFALLKSPSELPEDSISQRFITAVRTHHLTPGSTLATTLFDALPTNREAKHKVQAGIYRSTDIPKRGHPRWADQKVSFQFSRYVAGIDPFEQSDFDENYTETGRERKKLREHIYATAELLFSAQHRVFLFMVLVIGRAFRLLRWDRAGVIVTPSVDYVDKPALLCDCLYRLSLLDDISLGFDPTATRLRPHDSDFLRMSAATLDDTSDVDHTERPIEEGEIGDGFVFRYVRSLFRDSLSAGWPRYRLQVQDCDDTRDFLVGKPLHFPSRVIGRGTCGYVALDCKTQRFVWLKDTWRASDLVVESEGDILAKLNLAGVANIPTLVCHGHVPDQATIANEWWEITHDGRHSPS</sequence>
<gene>
    <name evidence="2" type="ORF">GSI_10163</name>
</gene>
<accession>A0A2G8RZV7</accession>
<protein>
    <recommendedName>
        <fullName evidence="1">Fungal-type protein kinase domain-containing protein</fullName>
    </recommendedName>
</protein>
<dbReference type="OrthoDB" id="2752322at2759"/>
<organism evidence="2 3">
    <name type="scientific">Ganoderma sinense ZZ0214-1</name>
    <dbReference type="NCBI Taxonomy" id="1077348"/>
    <lineage>
        <taxon>Eukaryota</taxon>
        <taxon>Fungi</taxon>
        <taxon>Dikarya</taxon>
        <taxon>Basidiomycota</taxon>
        <taxon>Agaricomycotina</taxon>
        <taxon>Agaricomycetes</taxon>
        <taxon>Polyporales</taxon>
        <taxon>Polyporaceae</taxon>
        <taxon>Ganoderma</taxon>
    </lineage>
</organism>